<dbReference type="EMBL" id="CP063356">
    <property type="protein sequence ID" value="QOY34177.2"/>
    <property type="molecule type" value="Genomic_DNA"/>
</dbReference>
<reference evidence="1 2" key="1">
    <citation type="journal article" date="2017" name="Genome Announc.">
        <title>Draft Genome Sequences of Four Alkaliphilic Bacteria Belonging to the Anaerobacillus Genus.</title>
        <authorList>
            <person name="Bassil N.M."/>
            <person name="Lloyd J.R."/>
        </authorList>
    </citation>
    <scope>NUCLEOTIDE SEQUENCE [LARGE SCALE GENOMIC DNA]</scope>
    <source>
        <strain evidence="1 2">NB2006</strain>
    </source>
</reference>
<dbReference type="PANTHER" id="PTHR30238">
    <property type="entry name" value="MEMBRANE BOUND PREDICTED REDOX MODULATOR"/>
    <property type="match status" value="1"/>
</dbReference>
<protein>
    <submittedName>
        <fullName evidence="1">TerC family protein</fullName>
    </submittedName>
</protein>
<organism evidence="1 2">
    <name type="scientific">Anaerobacillus isosaccharinicus</name>
    <dbReference type="NCBI Taxonomy" id="1532552"/>
    <lineage>
        <taxon>Bacteria</taxon>
        <taxon>Bacillati</taxon>
        <taxon>Bacillota</taxon>
        <taxon>Bacilli</taxon>
        <taxon>Bacillales</taxon>
        <taxon>Bacillaceae</taxon>
        <taxon>Anaerobacillus</taxon>
    </lineage>
</organism>
<evidence type="ECO:0000313" key="1">
    <source>
        <dbReference type="EMBL" id="QOY34177.2"/>
    </source>
</evidence>
<dbReference type="OrthoDB" id="5295733at2"/>
<reference evidence="1 2" key="2">
    <citation type="journal article" date="2019" name="Int. J. Syst. Evol. Microbiol.">
        <title>Anaerobacillus isosaccharinicus sp. nov., an alkaliphilic bacterium which degrades isosaccharinic acid.</title>
        <authorList>
            <person name="Bassil N.M."/>
            <person name="Lloyd J.R."/>
        </authorList>
    </citation>
    <scope>NUCLEOTIDE SEQUENCE [LARGE SCALE GENOMIC DNA]</scope>
    <source>
        <strain evidence="1 2">NB2006</strain>
    </source>
</reference>
<dbReference type="KEGG" id="aia:AWH56_015725"/>
<dbReference type="InterPro" id="IPR005496">
    <property type="entry name" value="Integral_membrane_TerC"/>
</dbReference>
<sequence length="223" mass="24226">MDFLIPLLTIISIDIVLGGDNAIVVALACRNLPDKIRNKAILLGIGLAIFARISLTLFAVYLLQIPMLMAIGGALLLYIAYHLLVGMDDDRDIQGQTTLFAAIKTIIIADIVMGFDNVIAVAGAAHGNTTLVIIGLLVSVPIIIWGSKLILFAMERFPIIIYIGSAILAFTATKMIIHEPMLAPLFSSHPLISTVLQVSLIIAVVFSGWLIKKFRKDSLEFKM</sequence>
<proteinExistence type="predicted"/>
<accession>A0A7S7R9U7</accession>
<dbReference type="GO" id="GO:0016020">
    <property type="term" value="C:membrane"/>
    <property type="evidence" value="ECO:0007669"/>
    <property type="project" value="UniProtKB-SubCell"/>
</dbReference>
<dbReference type="Pfam" id="PF03741">
    <property type="entry name" value="TerC"/>
    <property type="match status" value="1"/>
</dbReference>
<dbReference type="PANTHER" id="PTHR30238:SF4">
    <property type="entry name" value="SLL1022 PROTEIN"/>
    <property type="match status" value="1"/>
</dbReference>
<dbReference type="Proteomes" id="UP000180175">
    <property type="component" value="Chromosome"/>
</dbReference>
<dbReference type="NCBIfam" id="TIGR03717">
    <property type="entry name" value="R_switched_YjbE"/>
    <property type="match status" value="1"/>
</dbReference>
<keyword evidence="2" id="KW-1185">Reference proteome</keyword>
<dbReference type="InterPro" id="IPR022301">
    <property type="entry name" value="Integral_membrane_YjbE"/>
</dbReference>
<name>A0A7S7R9U7_9BACI</name>
<gene>
    <name evidence="1" type="ORF">AWH56_015725</name>
</gene>
<evidence type="ECO:0000313" key="2">
    <source>
        <dbReference type="Proteomes" id="UP000180175"/>
    </source>
</evidence>